<organism evidence="1 2">
    <name type="scientific">Rhodoplanes serenus</name>
    <dbReference type="NCBI Taxonomy" id="200615"/>
    <lineage>
        <taxon>Bacteria</taxon>
        <taxon>Pseudomonadati</taxon>
        <taxon>Pseudomonadota</taxon>
        <taxon>Alphaproteobacteria</taxon>
        <taxon>Hyphomicrobiales</taxon>
        <taxon>Nitrobacteraceae</taxon>
        <taxon>Rhodoplanes</taxon>
    </lineage>
</organism>
<reference evidence="1 2" key="1">
    <citation type="submission" date="2019-11" db="EMBL/GenBank/DDBJ databases">
        <title>Whole-genome sequence of Rhodoplanes serenus DSM 18633, type strain.</title>
        <authorList>
            <person name="Kyndt J.A."/>
            <person name="Meyer T.E."/>
        </authorList>
    </citation>
    <scope>NUCLEOTIDE SEQUENCE [LARGE SCALE GENOMIC DNA]</scope>
    <source>
        <strain evidence="1 2">DSM 18633</strain>
    </source>
</reference>
<dbReference type="Proteomes" id="UP000438991">
    <property type="component" value="Unassembled WGS sequence"/>
</dbReference>
<dbReference type="EMBL" id="WNKV01000007">
    <property type="protein sequence ID" value="MTW16616.1"/>
    <property type="molecule type" value="Genomic_DNA"/>
</dbReference>
<dbReference type="RefSeq" id="WP_155479548.1">
    <property type="nucleotide sequence ID" value="NZ_WNKV01000007.1"/>
</dbReference>
<accession>A0A9X4XQH0</accession>
<gene>
    <name evidence="1" type="ORF">GJ689_10405</name>
</gene>
<proteinExistence type="predicted"/>
<evidence type="ECO:0000313" key="1">
    <source>
        <dbReference type="EMBL" id="MTW16616.1"/>
    </source>
</evidence>
<name>A0A9X4XQH0_9BRAD</name>
<dbReference type="AlphaFoldDB" id="A0A9X4XQH0"/>
<sequence>MTDDELPEWERILSAGPIPVTGEATADDLAAVIKPRLEALLRVYGAAPTAEGWRALAIGLAIAYERALSMRGVADVPASEPGRRGDTGRLKLGRTLLGQAEQTGLPMSAVIEAHRQAERKAGRRPRAASTLHEIVRDARKLGGNLADLVLRQKFEAAALRAATDLEDGHG</sequence>
<protein>
    <submittedName>
        <fullName evidence="1">Uncharacterized protein</fullName>
    </submittedName>
</protein>
<evidence type="ECO:0000313" key="2">
    <source>
        <dbReference type="Proteomes" id="UP000438991"/>
    </source>
</evidence>
<comment type="caution">
    <text evidence="1">The sequence shown here is derived from an EMBL/GenBank/DDBJ whole genome shotgun (WGS) entry which is preliminary data.</text>
</comment>